<evidence type="ECO:0000313" key="3">
    <source>
        <dbReference type="Proteomes" id="UP000629365"/>
    </source>
</evidence>
<sequence>MSTSIPADSCALPAPTDAVACALPGATDAATSGRTWVGPNQQERFALLRRSKSIAIVGASNNPARASYFVTTYLLSSSPYDVYLVNPRETEILGQPVYASLADLPVVPDVVDVFRKHDDLPGVAQEAIDVGAKALWLQLGSWNEEAAALAESAGLSVVMDRCIKIEHARFHGGLHLAGFDTGVISSKRQVLAR</sequence>
<dbReference type="Pfam" id="PF13380">
    <property type="entry name" value="CoA_binding_2"/>
    <property type="match status" value="1"/>
</dbReference>
<accession>A0ABQ1RYP6</accession>
<dbReference type="Gene3D" id="3.40.50.720">
    <property type="entry name" value="NAD(P)-binding Rossmann-like Domain"/>
    <property type="match status" value="1"/>
</dbReference>
<dbReference type="SMART" id="SM00881">
    <property type="entry name" value="CoA_binding"/>
    <property type="match status" value="1"/>
</dbReference>
<comment type="caution">
    <text evidence="2">The sequence shown here is derived from an EMBL/GenBank/DDBJ whole genome shotgun (WGS) entry which is preliminary data.</text>
</comment>
<reference evidence="3" key="1">
    <citation type="journal article" date="2019" name="Int. J. Syst. Evol. Microbiol.">
        <title>The Global Catalogue of Microorganisms (GCM) 10K type strain sequencing project: providing services to taxonomists for standard genome sequencing and annotation.</title>
        <authorList>
            <consortium name="The Broad Institute Genomics Platform"/>
            <consortium name="The Broad Institute Genome Sequencing Center for Infectious Disease"/>
            <person name="Wu L."/>
            <person name="Ma J."/>
        </authorList>
    </citation>
    <scope>NUCLEOTIDE SEQUENCE [LARGE SCALE GENOMIC DNA]</scope>
    <source>
        <strain evidence="3">CCM 7640</strain>
    </source>
</reference>
<proteinExistence type="predicted"/>
<dbReference type="PANTHER" id="PTHR33303">
    <property type="entry name" value="CYTOPLASMIC PROTEIN-RELATED"/>
    <property type="match status" value="1"/>
</dbReference>
<feature type="domain" description="CoA-binding" evidence="1">
    <location>
        <begin position="47"/>
        <end position="141"/>
    </location>
</feature>
<evidence type="ECO:0000259" key="1">
    <source>
        <dbReference type="SMART" id="SM00881"/>
    </source>
</evidence>
<keyword evidence="3" id="KW-1185">Reference proteome</keyword>
<evidence type="ECO:0000313" key="2">
    <source>
        <dbReference type="EMBL" id="GGD85282.1"/>
    </source>
</evidence>
<organism evidence="2 3">
    <name type="scientific">Microbacterium murale</name>
    <dbReference type="NCBI Taxonomy" id="1081040"/>
    <lineage>
        <taxon>Bacteria</taxon>
        <taxon>Bacillati</taxon>
        <taxon>Actinomycetota</taxon>
        <taxon>Actinomycetes</taxon>
        <taxon>Micrococcales</taxon>
        <taxon>Microbacteriaceae</taxon>
        <taxon>Microbacterium</taxon>
    </lineage>
</organism>
<gene>
    <name evidence="2" type="ORF">GCM10007269_30230</name>
</gene>
<dbReference type="EMBL" id="BMCM01000005">
    <property type="protein sequence ID" value="GGD85282.1"/>
    <property type="molecule type" value="Genomic_DNA"/>
</dbReference>
<dbReference type="InterPro" id="IPR003781">
    <property type="entry name" value="CoA-bd"/>
</dbReference>
<name>A0ABQ1RYP6_9MICO</name>
<dbReference type="Proteomes" id="UP000629365">
    <property type="component" value="Unassembled WGS sequence"/>
</dbReference>
<dbReference type="RefSeq" id="WP_188437410.1">
    <property type="nucleotide sequence ID" value="NZ_BMCM01000005.1"/>
</dbReference>
<dbReference type="PANTHER" id="PTHR33303:SF2">
    <property type="entry name" value="COA-BINDING DOMAIN-CONTAINING PROTEIN"/>
    <property type="match status" value="1"/>
</dbReference>
<protein>
    <submittedName>
        <fullName evidence="2">CoA-binding protein</fullName>
    </submittedName>
</protein>
<dbReference type="SUPFAM" id="SSF51735">
    <property type="entry name" value="NAD(P)-binding Rossmann-fold domains"/>
    <property type="match status" value="1"/>
</dbReference>
<dbReference type="InterPro" id="IPR036291">
    <property type="entry name" value="NAD(P)-bd_dom_sf"/>
</dbReference>